<dbReference type="Pfam" id="PF14023">
    <property type="entry name" value="Bestrophin-like"/>
    <property type="match status" value="1"/>
</dbReference>
<evidence type="ECO:0000313" key="3">
    <source>
        <dbReference type="Proteomes" id="UP000295258"/>
    </source>
</evidence>
<keyword evidence="1" id="KW-1133">Transmembrane helix</keyword>
<dbReference type="EMBL" id="SMKO01000086">
    <property type="protein sequence ID" value="TDD00873.1"/>
    <property type="molecule type" value="Genomic_DNA"/>
</dbReference>
<evidence type="ECO:0000256" key="1">
    <source>
        <dbReference type="SAM" id="Phobius"/>
    </source>
</evidence>
<feature type="transmembrane region" description="Helical" evidence="1">
    <location>
        <begin position="12"/>
        <end position="35"/>
    </location>
</feature>
<keyword evidence="1" id="KW-0812">Transmembrane</keyword>
<gene>
    <name evidence="2" type="ORF">E1292_27590</name>
</gene>
<name>A0A4R4VE80_9ACTN</name>
<keyword evidence="1" id="KW-0472">Membrane</keyword>
<protein>
    <submittedName>
        <fullName evidence="2">DUF4239 domain-containing protein</fullName>
    </submittedName>
</protein>
<accession>A0A4R4VE80</accession>
<feature type="transmembrane region" description="Helical" evidence="1">
    <location>
        <begin position="56"/>
        <end position="75"/>
    </location>
</feature>
<sequence length="268" mass="28010">MSHCVIDRAREILMVAYTLSILAAVGAVALTALVFRRVRSAGEDRDPSGPSAAHAGAMLSAMFLLVFAIAIIVPWTTADSARLNTHAESQAAVDAYWSAGELPGTAPQEVRRALHDYVTFVVRDEWPLMAEGVMDPVGGARMDQLRGAVHAIEVAGDQESDAKAAVLDHIRGIAAARAQRTADAAATPPDGLLILTILTGALVVVFPFLAGARPRGLAILPLLATAGLLGFGTYLTWDIAHVFAGPLAVGPEAFTGALQEFTRIAGGL</sequence>
<comment type="caution">
    <text evidence="2">The sequence shown here is derived from an EMBL/GenBank/DDBJ whole genome shotgun (WGS) entry which is preliminary data.</text>
</comment>
<keyword evidence="3" id="KW-1185">Reference proteome</keyword>
<organism evidence="2 3">
    <name type="scientific">Nonomuraea deserti</name>
    <dbReference type="NCBI Taxonomy" id="1848322"/>
    <lineage>
        <taxon>Bacteria</taxon>
        <taxon>Bacillati</taxon>
        <taxon>Actinomycetota</taxon>
        <taxon>Actinomycetes</taxon>
        <taxon>Streptosporangiales</taxon>
        <taxon>Streptosporangiaceae</taxon>
        <taxon>Nonomuraea</taxon>
    </lineage>
</organism>
<dbReference type="AlphaFoldDB" id="A0A4R4VE80"/>
<proteinExistence type="predicted"/>
<feature type="transmembrane region" description="Helical" evidence="1">
    <location>
        <begin position="191"/>
        <end position="210"/>
    </location>
</feature>
<evidence type="ECO:0000313" key="2">
    <source>
        <dbReference type="EMBL" id="TDD00873.1"/>
    </source>
</evidence>
<dbReference type="InterPro" id="IPR025333">
    <property type="entry name" value="DUF4239"/>
</dbReference>
<reference evidence="2 3" key="1">
    <citation type="submission" date="2019-03" db="EMBL/GenBank/DDBJ databases">
        <title>Draft genome sequences of novel Actinobacteria.</title>
        <authorList>
            <person name="Sahin N."/>
            <person name="Ay H."/>
            <person name="Saygin H."/>
        </authorList>
    </citation>
    <scope>NUCLEOTIDE SEQUENCE [LARGE SCALE GENOMIC DNA]</scope>
    <source>
        <strain evidence="2 3">KC310</strain>
    </source>
</reference>
<feature type="transmembrane region" description="Helical" evidence="1">
    <location>
        <begin position="217"/>
        <end position="237"/>
    </location>
</feature>
<dbReference type="Proteomes" id="UP000295258">
    <property type="component" value="Unassembled WGS sequence"/>
</dbReference>